<sequence length="130" mass="14222">MTTIEIVSTYDSQVNAATGKMVAKRHQADFEPIRKSGQYTLGWATVGDLRFPAITTPFTLSAKHGGGVSVLTVSDWQSDWSWVDLTDDESLRQMITTGCGKICNPATMGDSDVIANSFIDWDALKKDDSE</sequence>
<gene>
    <name evidence="1" type="ORF">QO018_004267</name>
</gene>
<organism evidence="1 2">
    <name type="scientific">Azospirillum picis</name>
    <dbReference type="NCBI Taxonomy" id="488438"/>
    <lineage>
        <taxon>Bacteria</taxon>
        <taxon>Pseudomonadati</taxon>
        <taxon>Pseudomonadota</taxon>
        <taxon>Alphaproteobacteria</taxon>
        <taxon>Rhodospirillales</taxon>
        <taxon>Azospirillaceae</taxon>
        <taxon>Azospirillum</taxon>
    </lineage>
</organism>
<evidence type="ECO:0000313" key="1">
    <source>
        <dbReference type="EMBL" id="MDQ0535389.1"/>
    </source>
</evidence>
<reference evidence="1 2" key="1">
    <citation type="submission" date="2023-07" db="EMBL/GenBank/DDBJ databases">
        <title>Genomic Encyclopedia of Type Strains, Phase IV (KMG-IV): sequencing the most valuable type-strain genomes for metagenomic binning, comparative biology and taxonomic classification.</title>
        <authorList>
            <person name="Goeker M."/>
        </authorList>
    </citation>
    <scope>NUCLEOTIDE SEQUENCE [LARGE SCALE GENOMIC DNA]</scope>
    <source>
        <strain evidence="1 2">DSM 19922</strain>
    </source>
</reference>
<comment type="caution">
    <text evidence="1">The sequence shown here is derived from an EMBL/GenBank/DDBJ whole genome shotgun (WGS) entry which is preliminary data.</text>
</comment>
<dbReference type="Proteomes" id="UP001244552">
    <property type="component" value="Unassembled WGS sequence"/>
</dbReference>
<evidence type="ECO:0000313" key="2">
    <source>
        <dbReference type="Proteomes" id="UP001244552"/>
    </source>
</evidence>
<protein>
    <submittedName>
        <fullName evidence="1">Uncharacterized protein</fullName>
    </submittedName>
</protein>
<dbReference type="RefSeq" id="WP_209985925.1">
    <property type="nucleotide sequence ID" value="NZ_JAGINO010000017.1"/>
</dbReference>
<accession>A0ABU0MPJ0</accession>
<name>A0ABU0MPJ0_9PROT</name>
<keyword evidence="2" id="KW-1185">Reference proteome</keyword>
<proteinExistence type="predicted"/>
<dbReference type="EMBL" id="JAUSVU010000017">
    <property type="protein sequence ID" value="MDQ0535389.1"/>
    <property type="molecule type" value="Genomic_DNA"/>
</dbReference>